<feature type="region of interest" description="Disordered" evidence="1">
    <location>
        <begin position="105"/>
        <end position="243"/>
    </location>
</feature>
<name>A0A699GU19_TANCI</name>
<organism evidence="2">
    <name type="scientific">Tanacetum cinerariifolium</name>
    <name type="common">Dalmatian daisy</name>
    <name type="synonym">Chrysanthemum cinerariifolium</name>
    <dbReference type="NCBI Taxonomy" id="118510"/>
    <lineage>
        <taxon>Eukaryota</taxon>
        <taxon>Viridiplantae</taxon>
        <taxon>Streptophyta</taxon>
        <taxon>Embryophyta</taxon>
        <taxon>Tracheophyta</taxon>
        <taxon>Spermatophyta</taxon>
        <taxon>Magnoliopsida</taxon>
        <taxon>eudicotyledons</taxon>
        <taxon>Gunneridae</taxon>
        <taxon>Pentapetalae</taxon>
        <taxon>asterids</taxon>
        <taxon>campanulids</taxon>
        <taxon>Asterales</taxon>
        <taxon>Asteraceae</taxon>
        <taxon>Asteroideae</taxon>
        <taxon>Anthemideae</taxon>
        <taxon>Anthemidinae</taxon>
        <taxon>Tanacetum</taxon>
    </lineage>
</organism>
<feature type="compositionally biased region" description="Low complexity" evidence="1">
    <location>
        <begin position="435"/>
        <end position="446"/>
    </location>
</feature>
<dbReference type="EMBL" id="BKCJ010046910">
    <property type="protein sequence ID" value="GEW14836.1"/>
    <property type="molecule type" value="Genomic_DNA"/>
</dbReference>
<feature type="region of interest" description="Disordered" evidence="1">
    <location>
        <begin position="255"/>
        <end position="276"/>
    </location>
</feature>
<dbReference type="AlphaFoldDB" id="A0A699GU19"/>
<comment type="caution">
    <text evidence="2">The sequence shown here is derived from an EMBL/GenBank/DDBJ whole genome shotgun (WGS) entry which is preliminary data.</text>
</comment>
<feature type="compositionally biased region" description="Basic and acidic residues" evidence="1">
    <location>
        <begin position="390"/>
        <end position="399"/>
    </location>
</feature>
<proteinExistence type="predicted"/>
<feature type="compositionally biased region" description="Low complexity" evidence="1">
    <location>
        <begin position="132"/>
        <end position="145"/>
    </location>
</feature>
<feature type="compositionally biased region" description="Basic and acidic residues" evidence="1">
    <location>
        <begin position="419"/>
        <end position="434"/>
    </location>
</feature>
<feature type="region of interest" description="Disordered" evidence="1">
    <location>
        <begin position="390"/>
        <end position="482"/>
    </location>
</feature>
<accession>A0A699GU19</accession>
<feature type="compositionally biased region" description="Acidic residues" evidence="1">
    <location>
        <begin position="204"/>
        <end position="223"/>
    </location>
</feature>
<feature type="compositionally biased region" description="Polar residues" evidence="1">
    <location>
        <begin position="466"/>
        <end position="482"/>
    </location>
</feature>
<sequence length="637" mass="72365">MRNKINLHIVCKDILLGILKFVSKTQDYHMYGALIPEEMTNQDIKVSKAYKTYLDFATKKATPKKAKKFKKIASPSKKLSPVLSSEAPVLFEAARLKKTLKKSKQETYKLHASGSDDGVGSQPKVPDEQQVKTTGTNKDTGTKLGVLDVPKDQSKSVNESWGNSEDDDSNDDDSDDVTNDDDDDVDSVVDGDNEASNSEKTNSDEDDNPNLNQNEDEKEECEEEYVRTPDNYEFSDDDEEYEELYKDVNVRLKDAKHKEEGKGDAEMTDAGRGDVDNEVVSMMNVKVSHEEPSTQTPSFLTIPVTDNQLSTRLECSIQKAFRTYTAEFEKKAQVASLTEFKLKKILLDKIQKSKLYRGAQEHKDLYDGLVKSYKLDKDLFESYGKAYSIKRDRKDKEKDKDDEDPSAGSNQGLKRRKTSKDAEPSKGSKSKESKSSSSKGAKSQPKLYGKSAQVEESVFETADTEMPQNQGSNLGNTDDQPNLSIFSKRHAEAEWNSNIILKNVIKLSPIRLDWNNPKGQEYPFNLRKPLPLIEDRGRQVVSVNYFTNNDLEYLKGIEDMVPSLWSPVKKLYKFKEGDFPRLNLYDIKDMLLRLVQKKISNLERDVIFDLNVALRMFTRRAVILKRVEDLQLGVKSY</sequence>
<protein>
    <submittedName>
        <fullName evidence="2">Uncharacterized protein</fullName>
    </submittedName>
</protein>
<evidence type="ECO:0000256" key="1">
    <source>
        <dbReference type="SAM" id="MobiDB-lite"/>
    </source>
</evidence>
<feature type="compositionally biased region" description="Acidic residues" evidence="1">
    <location>
        <begin position="164"/>
        <end position="193"/>
    </location>
</feature>
<feature type="compositionally biased region" description="Basic and acidic residues" evidence="1">
    <location>
        <begin position="255"/>
        <end position="275"/>
    </location>
</feature>
<evidence type="ECO:0000313" key="2">
    <source>
        <dbReference type="EMBL" id="GEW14836.1"/>
    </source>
</evidence>
<feature type="compositionally biased region" description="Acidic residues" evidence="1">
    <location>
        <begin position="233"/>
        <end position="242"/>
    </location>
</feature>
<reference evidence="2" key="1">
    <citation type="journal article" date="2019" name="Sci. Rep.">
        <title>Draft genome of Tanacetum cinerariifolium, the natural source of mosquito coil.</title>
        <authorList>
            <person name="Yamashiro T."/>
            <person name="Shiraishi A."/>
            <person name="Satake H."/>
            <person name="Nakayama K."/>
        </authorList>
    </citation>
    <scope>NUCLEOTIDE SEQUENCE</scope>
</reference>
<gene>
    <name evidence="2" type="ORF">Tci_186812</name>
</gene>